<comment type="caution">
    <text evidence="5">The sequence shown here is derived from an EMBL/GenBank/DDBJ whole genome shotgun (WGS) entry which is preliminary data.</text>
</comment>
<feature type="chain" id="PRO_5020670664" evidence="4">
    <location>
        <begin position="33"/>
        <end position="272"/>
    </location>
</feature>
<dbReference type="PANTHER" id="PTHR30035:SF3">
    <property type="entry name" value="INTERMEMBRANE PHOSPHOLIPID TRANSPORT SYSTEM LIPOPROTEIN MLAA"/>
    <property type="match status" value="1"/>
</dbReference>
<dbReference type="OrthoDB" id="9785326at2"/>
<dbReference type="Pfam" id="PF04333">
    <property type="entry name" value="MlaA"/>
    <property type="match status" value="1"/>
</dbReference>
<feature type="compositionally biased region" description="Polar residues" evidence="3">
    <location>
        <begin position="262"/>
        <end position="272"/>
    </location>
</feature>
<name>A0A4R3UYU9_9BURK</name>
<evidence type="ECO:0000256" key="1">
    <source>
        <dbReference type="ARBA" id="ARBA00010634"/>
    </source>
</evidence>
<keyword evidence="2 4" id="KW-0732">Signal</keyword>
<keyword evidence="5" id="KW-0449">Lipoprotein</keyword>
<accession>A0A4R3UYU9</accession>
<evidence type="ECO:0000256" key="4">
    <source>
        <dbReference type="SAM" id="SignalP"/>
    </source>
</evidence>
<dbReference type="PROSITE" id="PS51257">
    <property type="entry name" value="PROKAR_LIPOPROTEIN"/>
    <property type="match status" value="1"/>
</dbReference>
<feature type="region of interest" description="Disordered" evidence="3">
    <location>
        <begin position="241"/>
        <end position="272"/>
    </location>
</feature>
<evidence type="ECO:0000313" key="5">
    <source>
        <dbReference type="EMBL" id="TCU95997.1"/>
    </source>
</evidence>
<dbReference type="PANTHER" id="PTHR30035">
    <property type="entry name" value="LIPOPROTEIN VACJ-RELATED"/>
    <property type="match status" value="1"/>
</dbReference>
<comment type="similarity">
    <text evidence="1">Belongs to the MlaA family.</text>
</comment>
<proteinExistence type="inferred from homology"/>
<dbReference type="EMBL" id="SMBX01000007">
    <property type="protein sequence ID" value="TCU95997.1"/>
    <property type="molecule type" value="Genomic_DNA"/>
</dbReference>
<protein>
    <submittedName>
        <fullName evidence="5">Phospholipid-binding lipoprotein MlaA</fullName>
    </submittedName>
</protein>
<keyword evidence="6" id="KW-1185">Reference proteome</keyword>
<dbReference type="Proteomes" id="UP000294692">
    <property type="component" value="Unassembled WGS sequence"/>
</dbReference>
<dbReference type="InterPro" id="IPR007428">
    <property type="entry name" value="MlaA"/>
</dbReference>
<evidence type="ECO:0000256" key="3">
    <source>
        <dbReference type="SAM" id="MobiDB-lite"/>
    </source>
</evidence>
<feature type="compositionally biased region" description="Acidic residues" evidence="3">
    <location>
        <begin position="245"/>
        <end position="257"/>
    </location>
</feature>
<evidence type="ECO:0000256" key="2">
    <source>
        <dbReference type="ARBA" id="ARBA00022729"/>
    </source>
</evidence>
<dbReference type="RefSeq" id="WP_132477484.1">
    <property type="nucleotide sequence ID" value="NZ_JBHRVM010000001.1"/>
</dbReference>
<organism evidence="5 6">
    <name type="scientific">Paracandidimonas soli</name>
    <dbReference type="NCBI Taxonomy" id="1917182"/>
    <lineage>
        <taxon>Bacteria</taxon>
        <taxon>Pseudomonadati</taxon>
        <taxon>Pseudomonadota</taxon>
        <taxon>Betaproteobacteria</taxon>
        <taxon>Burkholderiales</taxon>
        <taxon>Alcaligenaceae</taxon>
        <taxon>Paracandidimonas</taxon>
    </lineage>
</organism>
<reference evidence="5 6" key="1">
    <citation type="submission" date="2019-03" db="EMBL/GenBank/DDBJ databases">
        <title>Genomic Encyclopedia of Type Strains, Phase IV (KMG-IV): sequencing the most valuable type-strain genomes for metagenomic binning, comparative biology and taxonomic classification.</title>
        <authorList>
            <person name="Goeker M."/>
        </authorList>
    </citation>
    <scope>NUCLEOTIDE SEQUENCE [LARGE SCALE GENOMIC DNA]</scope>
    <source>
        <strain evidence="5 6">DSM 100048</strain>
    </source>
</reference>
<dbReference type="AlphaFoldDB" id="A0A4R3UYU9"/>
<dbReference type="GO" id="GO:0016020">
    <property type="term" value="C:membrane"/>
    <property type="evidence" value="ECO:0007669"/>
    <property type="project" value="InterPro"/>
</dbReference>
<dbReference type="GO" id="GO:0120010">
    <property type="term" value="P:intermembrane phospholipid transfer"/>
    <property type="evidence" value="ECO:0007669"/>
    <property type="project" value="TreeGrafter"/>
</dbReference>
<sequence>MNAQTRERRRNPLPRLAPAAAAVLLATGCASVQNPHPSDPWEGMNRGVHNFNETIDKALLKPIAQGYEAITPRPARTCINNIFRNMGDLWSAVNSFAQGRGHDFINTLGRVLFNSTMGLGGCIDVASMNGAYRIENDFGVTLGVWGLDSGPYLVLPFLGASTLRDGVGNVGMMALGASASTPIFAIDDVPVRNSILGLYIVDGRAALLEADRLVDETALDRYSFIRDAYLQKRKAMVEGSAADDNLPDYSDDEDDLPADSGNAAQSQPAAAN</sequence>
<evidence type="ECO:0000313" key="6">
    <source>
        <dbReference type="Proteomes" id="UP000294692"/>
    </source>
</evidence>
<gene>
    <name evidence="5" type="ORF">EV686_10755</name>
</gene>
<dbReference type="PRINTS" id="PR01805">
    <property type="entry name" value="VACJLIPOPROT"/>
</dbReference>
<feature type="signal peptide" evidence="4">
    <location>
        <begin position="1"/>
        <end position="32"/>
    </location>
</feature>